<reference evidence="4 5" key="1">
    <citation type="submission" date="2020-01" db="EMBL/GenBank/DDBJ databases">
        <authorList>
            <person name="Gupta K D."/>
        </authorList>
    </citation>
    <scope>NUCLEOTIDE SEQUENCE [LARGE SCALE GENOMIC DNA]</scope>
</reference>
<comment type="caution">
    <text evidence="4">The sequence shown here is derived from an EMBL/GenBank/DDBJ whole genome shotgun (WGS) entry which is preliminary data.</text>
</comment>
<protein>
    <submittedName>
        <fullName evidence="4">Uncharacterized protein</fullName>
    </submittedName>
</protein>
<dbReference type="OrthoDB" id="2982374at2759"/>
<evidence type="ECO:0000256" key="1">
    <source>
        <dbReference type="SAM" id="MobiDB-lite"/>
    </source>
</evidence>
<feature type="signal peptide" evidence="3">
    <location>
        <begin position="1"/>
        <end position="31"/>
    </location>
</feature>
<name>A0A8S0WDP6_CYCAE</name>
<feature type="region of interest" description="Disordered" evidence="1">
    <location>
        <begin position="140"/>
        <end position="163"/>
    </location>
</feature>
<keyword evidence="3" id="KW-0732">Signal</keyword>
<feature type="transmembrane region" description="Helical" evidence="2">
    <location>
        <begin position="47"/>
        <end position="68"/>
    </location>
</feature>
<organism evidence="4 5">
    <name type="scientific">Cyclocybe aegerita</name>
    <name type="common">Black poplar mushroom</name>
    <name type="synonym">Agrocybe aegerita</name>
    <dbReference type="NCBI Taxonomy" id="1973307"/>
    <lineage>
        <taxon>Eukaryota</taxon>
        <taxon>Fungi</taxon>
        <taxon>Dikarya</taxon>
        <taxon>Basidiomycota</taxon>
        <taxon>Agaricomycotina</taxon>
        <taxon>Agaricomycetes</taxon>
        <taxon>Agaricomycetidae</taxon>
        <taxon>Agaricales</taxon>
        <taxon>Agaricineae</taxon>
        <taxon>Bolbitiaceae</taxon>
        <taxon>Cyclocybe</taxon>
    </lineage>
</organism>
<proteinExistence type="predicted"/>
<gene>
    <name evidence="4" type="ORF">AAE3_LOCUS2347</name>
</gene>
<keyword evidence="2" id="KW-0812">Transmembrane</keyword>
<feature type="region of interest" description="Disordered" evidence="1">
    <location>
        <begin position="368"/>
        <end position="389"/>
    </location>
</feature>
<feature type="compositionally biased region" description="Basic residues" evidence="1">
    <location>
        <begin position="368"/>
        <end position="380"/>
    </location>
</feature>
<dbReference type="Proteomes" id="UP000467700">
    <property type="component" value="Unassembled WGS sequence"/>
</dbReference>
<keyword evidence="2" id="KW-1133">Transmembrane helix</keyword>
<keyword evidence="2" id="KW-0472">Membrane</keyword>
<feature type="chain" id="PRO_5035924479" evidence="3">
    <location>
        <begin position="32"/>
        <end position="551"/>
    </location>
</feature>
<sequence length="551" mass="60472">MNASRGHFRTLHQVLLAALFLAGTQSPGVEASPVPQASSAHPQRSSYFAAALSLGLLIIVLFCMKWLFLARRNRCVSAFTRSSRRPSDSRSINGWCDTFSTSSRFSGSSPAGKSGFLVGFLGSPSWEARCSSALAKVSSRLSSSPSPSFSTRLENPPSTPYQPFEAAIPVKGKHSYSPDSFEERTPRLLPLKLSPNFCSQKAAIKDPFASPLHLPEGRVSASPSVGRYPEVVLSSSYTQREFLAADSQIGVQPPEAVLLFPHCKNFAKKSLPRPSSAVQEAVQEPQDDQAPPTDAYAYAKDDILETRESSHLPPHVTSDCSGHAEMSPVILGEFLLVSCENPFSETSPSEPTTPPTKYPNSAILHIRKASPKAPHNRNSRSPKIGPSPLRMMFLPSDCESHTRQPFRGATIQNQPNAGDNKHPSQEEPGGPHPYMQRSLTTKLLGSVATDSSDKLLDLMDALVQEASAWDDSLFFDDNFKALIKQTKVSSVEKHRKPIRKISARTRKLLPRFTILEDIPEVDVSDMMPLCSTAREDEHLHSFWSDDDHGQQ</sequence>
<evidence type="ECO:0000313" key="5">
    <source>
        <dbReference type="Proteomes" id="UP000467700"/>
    </source>
</evidence>
<dbReference type="EMBL" id="CACVBS010000028">
    <property type="protein sequence ID" value="CAA7259793.1"/>
    <property type="molecule type" value="Genomic_DNA"/>
</dbReference>
<keyword evidence="5" id="KW-1185">Reference proteome</keyword>
<evidence type="ECO:0000256" key="3">
    <source>
        <dbReference type="SAM" id="SignalP"/>
    </source>
</evidence>
<feature type="compositionally biased region" description="Low complexity" evidence="1">
    <location>
        <begin position="140"/>
        <end position="150"/>
    </location>
</feature>
<dbReference type="AlphaFoldDB" id="A0A8S0WDP6"/>
<feature type="region of interest" description="Disordered" evidence="1">
    <location>
        <begin position="409"/>
        <end position="436"/>
    </location>
</feature>
<accession>A0A8S0WDP6</accession>
<evidence type="ECO:0000313" key="4">
    <source>
        <dbReference type="EMBL" id="CAA7259793.1"/>
    </source>
</evidence>
<evidence type="ECO:0000256" key="2">
    <source>
        <dbReference type="SAM" id="Phobius"/>
    </source>
</evidence>
<feature type="region of interest" description="Disordered" evidence="1">
    <location>
        <begin position="274"/>
        <end position="294"/>
    </location>
</feature>